<evidence type="ECO:0000256" key="1">
    <source>
        <dbReference type="ARBA" id="ARBA00004251"/>
    </source>
</evidence>
<accession>A0AAD5ITA9</accession>
<dbReference type="Pfam" id="PF13855">
    <property type="entry name" value="LRR_8"/>
    <property type="match status" value="3"/>
</dbReference>
<keyword evidence="3" id="KW-1003">Cell membrane</keyword>
<dbReference type="GO" id="GO:0005886">
    <property type="term" value="C:plasma membrane"/>
    <property type="evidence" value="ECO:0007669"/>
    <property type="project" value="UniProtKB-SubCell"/>
</dbReference>
<comment type="caution">
    <text evidence="12">The sequence shown here is derived from an EMBL/GenBank/DDBJ whole genome shotgun (WGS) entry which is preliminary data.</text>
</comment>
<keyword evidence="10" id="KW-0325">Glycoprotein</keyword>
<keyword evidence="8 11" id="KW-0472">Membrane</keyword>
<reference evidence="12" key="2">
    <citation type="submission" date="2023-02" db="EMBL/GenBank/DDBJ databases">
        <authorList>
            <person name="Swenson N.G."/>
            <person name="Wegrzyn J.L."/>
            <person name="Mcevoy S.L."/>
        </authorList>
    </citation>
    <scope>NUCLEOTIDE SEQUENCE</scope>
    <source>
        <strain evidence="12">91603</strain>
        <tissue evidence="12">Leaf</tissue>
    </source>
</reference>
<keyword evidence="4" id="KW-0433">Leucine-rich repeat</keyword>
<evidence type="ECO:0000256" key="7">
    <source>
        <dbReference type="ARBA" id="ARBA00022989"/>
    </source>
</evidence>
<evidence type="ECO:0000256" key="9">
    <source>
        <dbReference type="ARBA" id="ARBA00023170"/>
    </source>
</evidence>
<dbReference type="AlphaFoldDB" id="A0AAD5ITA9"/>
<proteinExistence type="inferred from homology"/>
<keyword evidence="7 11" id="KW-1133">Transmembrane helix</keyword>
<dbReference type="Pfam" id="PF00560">
    <property type="entry name" value="LRR_1"/>
    <property type="match status" value="3"/>
</dbReference>
<dbReference type="Gene3D" id="3.80.10.10">
    <property type="entry name" value="Ribonuclease Inhibitor"/>
    <property type="match status" value="2"/>
</dbReference>
<dbReference type="PANTHER" id="PTHR27004">
    <property type="entry name" value="RECEPTOR-LIKE PROTEIN 12 ISOFORM X1"/>
    <property type="match status" value="1"/>
</dbReference>
<dbReference type="SUPFAM" id="SSF52058">
    <property type="entry name" value="L domain-like"/>
    <property type="match status" value="2"/>
</dbReference>
<dbReference type="PANTHER" id="PTHR27004:SF460">
    <property type="entry name" value="RECEPTOR-LIKE PROTEIN 33"/>
    <property type="match status" value="1"/>
</dbReference>
<evidence type="ECO:0000313" key="12">
    <source>
        <dbReference type="EMBL" id="KAI9176527.1"/>
    </source>
</evidence>
<comment type="similarity">
    <text evidence="2">Belongs to the RLP family.</text>
</comment>
<evidence type="ECO:0008006" key="14">
    <source>
        <dbReference type="Google" id="ProtNLM"/>
    </source>
</evidence>
<dbReference type="InterPro" id="IPR032675">
    <property type="entry name" value="LRR_dom_sf"/>
</dbReference>
<gene>
    <name evidence="12" type="ORF">LWI28_003887</name>
</gene>
<keyword evidence="13" id="KW-1185">Reference proteome</keyword>
<sequence>MNNTIANKISQIFISIGLRSCNLSNFPNFLRNQDFLEVLDLSSNNITGKIPGWFLNDSVPDLRYLNLSHNLFTGFDQHPIVLPQYLYTFDLRFNKLQGPLPIPSKFMSEYLVSNNKLIGEFSPLICKSKYLYALDLSNNNLSGVLPQCLANFSDSLSILALQSNHFHGSIPQTFMNGSNLKMIDLSSNQLRGRIPRSLINCTNLEYLHLGNNQIIDIFPSWLGTLQGLKILILKSNRLHGVIEEPEANFEFHKLQVIDLSHNFFSGKLPTKHFQSWNAMKVVNGSHLSYMHDEIQPTRFYVQVAAYDISDYAYSMTISNKGIELNYGKISNMLTSIILSGNKFEGEIPASIASLRGLNNLNLSHNNLEGHIPSSLGNLKALESLDLSSNRLSGNIPQQLAEITSLEVFNVSYNHFTGLIPQGKQFDTFDNSSYHGNPGLCGKLLSKHCETSKPSKKEKEDSEFPFVFGWKIVLIGFSSGLIVGVVLGQEFYTRKHEWLVKIFGMQNMKRRRGRKN</sequence>
<evidence type="ECO:0000256" key="2">
    <source>
        <dbReference type="ARBA" id="ARBA00009592"/>
    </source>
</evidence>
<dbReference type="FunFam" id="3.80.10.10:FF:000095">
    <property type="entry name" value="LRR receptor-like serine/threonine-protein kinase GSO1"/>
    <property type="match status" value="2"/>
</dbReference>
<dbReference type="Proteomes" id="UP001064489">
    <property type="component" value="Chromosome 5"/>
</dbReference>
<comment type="subcellular location">
    <subcellularLocation>
        <location evidence="1">Cell membrane</location>
        <topology evidence="1">Single-pass type I membrane protein</topology>
    </subcellularLocation>
</comment>
<evidence type="ECO:0000256" key="4">
    <source>
        <dbReference type="ARBA" id="ARBA00022614"/>
    </source>
</evidence>
<evidence type="ECO:0000313" key="13">
    <source>
        <dbReference type="Proteomes" id="UP001064489"/>
    </source>
</evidence>
<organism evidence="12 13">
    <name type="scientific">Acer negundo</name>
    <name type="common">Box elder</name>
    <dbReference type="NCBI Taxonomy" id="4023"/>
    <lineage>
        <taxon>Eukaryota</taxon>
        <taxon>Viridiplantae</taxon>
        <taxon>Streptophyta</taxon>
        <taxon>Embryophyta</taxon>
        <taxon>Tracheophyta</taxon>
        <taxon>Spermatophyta</taxon>
        <taxon>Magnoliopsida</taxon>
        <taxon>eudicotyledons</taxon>
        <taxon>Gunneridae</taxon>
        <taxon>Pentapetalae</taxon>
        <taxon>rosids</taxon>
        <taxon>malvids</taxon>
        <taxon>Sapindales</taxon>
        <taxon>Sapindaceae</taxon>
        <taxon>Hippocastanoideae</taxon>
        <taxon>Acereae</taxon>
        <taxon>Acer</taxon>
    </lineage>
</organism>
<evidence type="ECO:0000256" key="6">
    <source>
        <dbReference type="ARBA" id="ARBA00022737"/>
    </source>
</evidence>
<keyword evidence="9" id="KW-0675">Receptor</keyword>
<reference evidence="12" key="1">
    <citation type="journal article" date="2022" name="Plant J.">
        <title>Strategies of tolerance reflected in two North American maple genomes.</title>
        <authorList>
            <person name="McEvoy S.L."/>
            <person name="Sezen U.U."/>
            <person name="Trouern-Trend A."/>
            <person name="McMahon S.M."/>
            <person name="Schaberg P.G."/>
            <person name="Yang J."/>
            <person name="Wegrzyn J.L."/>
            <person name="Swenson N.G."/>
        </authorList>
    </citation>
    <scope>NUCLEOTIDE SEQUENCE</scope>
    <source>
        <strain evidence="12">91603</strain>
    </source>
</reference>
<evidence type="ECO:0000256" key="5">
    <source>
        <dbReference type="ARBA" id="ARBA00022692"/>
    </source>
</evidence>
<dbReference type="InterPro" id="IPR001611">
    <property type="entry name" value="Leu-rich_rpt"/>
</dbReference>
<dbReference type="PRINTS" id="PR00019">
    <property type="entry name" value="LEURICHRPT"/>
</dbReference>
<keyword evidence="6" id="KW-0677">Repeat</keyword>
<evidence type="ECO:0000256" key="11">
    <source>
        <dbReference type="SAM" id="Phobius"/>
    </source>
</evidence>
<evidence type="ECO:0000256" key="8">
    <source>
        <dbReference type="ARBA" id="ARBA00023136"/>
    </source>
</evidence>
<keyword evidence="5 11" id="KW-0812">Transmembrane</keyword>
<evidence type="ECO:0000256" key="3">
    <source>
        <dbReference type="ARBA" id="ARBA00022475"/>
    </source>
</evidence>
<feature type="transmembrane region" description="Helical" evidence="11">
    <location>
        <begin position="463"/>
        <end position="486"/>
    </location>
</feature>
<protein>
    <recommendedName>
        <fullName evidence="14">Receptor-like protein 12</fullName>
    </recommendedName>
</protein>
<name>A0AAD5ITA9_ACENE</name>
<dbReference type="EMBL" id="JAJSOW010000102">
    <property type="protein sequence ID" value="KAI9176527.1"/>
    <property type="molecule type" value="Genomic_DNA"/>
</dbReference>
<evidence type="ECO:0000256" key="10">
    <source>
        <dbReference type="ARBA" id="ARBA00023180"/>
    </source>
</evidence>